<dbReference type="InParanoid" id="B3RU91"/>
<feature type="transmembrane region" description="Helical" evidence="1">
    <location>
        <begin position="150"/>
        <end position="169"/>
    </location>
</feature>
<name>B3RU91_TRIAD</name>
<feature type="transmembrane region" description="Helical" evidence="1">
    <location>
        <begin position="7"/>
        <end position="24"/>
    </location>
</feature>
<feature type="transmembrane region" description="Helical" evidence="1">
    <location>
        <begin position="77"/>
        <end position="99"/>
    </location>
</feature>
<feature type="transmembrane region" description="Helical" evidence="1">
    <location>
        <begin position="240"/>
        <end position="260"/>
    </location>
</feature>
<evidence type="ECO:0000313" key="4">
    <source>
        <dbReference type="Proteomes" id="UP000009022"/>
    </source>
</evidence>
<dbReference type="AlphaFoldDB" id="B3RU91"/>
<dbReference type="OMA" id="HIMQGIT"/>
<evidence type="ECO:0000313" key="3">
    <source>
        <dbReference type="EMBL" id="EDV25295.1"/>
    </source>
</evidence>
<keyword evidence="1" id="KW-0812">Transmembrane</keyword>
<organism evidence="3 4">
    <name type="scientific">Trichoplax adhaerens</name>
    <name type="common">Trichoplax reptans</name>
    <dbReference type="NCBI Taxonomy" id="10228"/>
    <lineage>
        <taxon>Eukaryota</taxon>
        <taxon>Metazoa</taxon>
        <taxon>Placozoa</taxon>
        <taxon>Uniplacotomia</taxon>
        <taxon>Trichoplacea</taxon>
        <taxon>Trichoplacidae</taxon>
        <taxon>Trichoplax</taxon>
    </lineage>
</organism>
<dbReference type="InterPro" id="IPR003675">
    <property type="entry name" value="Rce1/LyrA-like_dom"/>
</dbReference>
<dbReference type="KEGG" id="tad:TRIADDRAFT_55199"/>
<dbReference type="GeneID" id="6753015"/>
<evidence type="ECO:0000259" key="2">
    <source>
        <dbReference type="Pfam" id="PF02517"/>
    </source>
</evidence>
<dbReference type="RefSeq" id="XP_002111328.1">
    <property type="nucleotide sequence ID" value="XM_002111292.1"/>
</dbReference>
<dbReference type="EMBL" id="DS985244">
    <property type="protein sequence ID" value="EDV25295.1"/>
    <property type="molecule type" value="Genomic_DNA"/>
</dbReference>
<feature type="transmembrane region" description="Helical" evidence="1">
    <location>
        <begin position="206"/>
        <end position="228"/>
    </location>
</feature>
<protein>
    <recommendedName>
        <fullName evidence="2">CAAX prenyl protease 2/Lysostaphin resistance protein A-like domain-containing protein</fullName>
    </recommendedName>
</protein>
<keyword evidence="1" id="KW-1133">Transmembrane helix</keyword>
<dbReference type="HOGENOM" id="CLU_1021962_0_0_1"/>
<dbReference type="InterPro" id="IPR042150">
    <property type="entry name" value="MmRce1-like"/>
</dbReference>
<dbReference type="Pfam" id="PF02517">
    <property type="entry name" value="Rce1-like"/>
    <property type="match status" value="1"/>
</dbReference>
<keyword evidence="1" id="KW-0472">Membrane</keyword>
<dbReference type="Proteomes" id="UP000009022">
    <property type="component" value="Unassembled WGS sequence"/>
</dbReference>
<reference evidence="3 4" key="1">
    <citation type="journal article" date="2008" name="Nature">
        <title>The Trichoplax genome and the nature of placozoans.</title>
        <authorList>
            <person name="Srivastava M."/>
            <person name="Begovic E."/>
            <person name="Chapman J."/>
            <person name="Putnam N.H."/>
            <person name="Hellsten U."/>
            <person name="Kawashima T."/>
            <person name="Kuo A."/>
            <person name="Mitros T."/>
            <person name="Salamov A."/>
            <person name="Carpenter M.L."/>
            <person name="Signorovitch A.Y."/>
            <person name="Moreno M.A."/>
            <person name="Kamm K."/>
            <person name="Grimwood J."/>
            <person name="Schmutz J."/>
            <person name="Shapiro H."/>
            <person name="Grigoriev I.V."/>
            <person name="Buss L.W."/>
            <person name="Schierwater B."/>
            <person name="Dellaporta S.L."/>
            <person name="Rokhsar D.S."/>
        </authorList>
    </citation>
    <scope>NUCLEOTIDE SEQUENCE [LARGE SCALE GENOMIC DNA]</scope>
    <source>
        <strain evidence="3 4">Grell-BS-1999</strain>
    </source>
</reference>
<dbReference type="GO" id="GO:0004175">
    <property type="term" value="F:endopeptidase activity"/>
    <property type="evidence" value="ECO:0007669"/>
    <property type="project" value="UniProtKB-ARBA"/>
</dbReference>
<dbReference type="CTD" id="6753015"/>
<gene>
    <name evidence="3" type="ORF">TRIADDRAFT_55199</name>
</gene>
<proteinExistence type="predicted"/>
<accession>B3RU91</accession>
<feature type="transmembrane region" description="Helical" evidence="1">
    <location>
        <begin position="181"/>
        <end position="200"/>
    </location>
</feature>
<evidence type="ECO:0000256" key="1">
    <source>
        <dbReference type="SAM" id="Phobius"/>
    </source>
</evidence>
<sequence length="265" mass="29877">MVLDGEYYAATTIVVTTLIIYYGRDLHLKTLSHCQYLPTVFAIIFSWHRGTLQSLLHRALLLNQSYQVIGLHIMQGITIAAASIGLVAMLDVFLGWGIIKQSKNSNTIFGPNTISNYGIFSLLRAFGEEFGWRCYLMPILLAKYNVMETLFISGIIWALFHIPIMILLTARYEVERPLYTWVLQGLSVFLDAYVFGWLSIQTNYSLWAAGSFHAAWNFINPIVLGSVYTNTDGIIKGELWKINGEGLAGCIVSLMMIYLIQLNIS</sequence>
<feature type="domain" description="CAAX prenyl protease 2/Lysostaphin resistance protein A-like" evidence="2">
    <location>
        <begin position="114"/>
        <end position="219"/>
    </location>
</feature>
<dbReference type="PANTHER" id="PTHR35797">
    <property type="entry name" value="PROTEASE-RELATED"/>
    <property type="match status" value="1"/>
</dbReference>
<keyword evidence="4" id="KW-1185">Reference proteome</keyword>
<dbReference type="GO" id="GO:0080120">
    <property type="term" value="P:CAAX-box protein maturation"/>
    <property type="evidence" value="ECO:0007669"/>
    <property type="project" value="UniProtKB-ARBA"/>
</dbReference>
<dbReference type="PANTHER" id="PTHR35797:SF1">
    <property type="entry name" value="PROTEASE"/>
    <property type="match status" value="1"/>
</dbReference>
<dbReference type="OrthoDB" id="9981470at2759"/>